<dbReference type="AlphaFoldDB" id="A0AA35WVB1"/>
<dbReference type="InterPro" id="IPR040119">
    <property type="entry name" value="C10orf67-like"/>
</dbReference>
<proteinExistence type="predicted"/>
<gene>
    <name evidence="4" type="ORF">GBAR_LOCUS17139</name>
</gene>
<feature type="region of interest" description="Disordered" evidence="2">
    <location>
        <begin position="298"/>
        <end position="317"/>
    </location>
</feature>
<feature type="compositionally biased region" description="Basic and acidic residues" evidence="2">
    <location>
        <begin position="298"/>
        <end position="312"/>
    </location>
</feature>
<comment type="caution">
    <text evidence="4">The sequence shown here is derived from an EMBL/GenBank/DDBJ whole genome shotgun (WGS) entry which is preliminary data.</text>
</comment>
<name>A0AA35WVB1_GEOBA</name>
<feature type="coiled-coil region" evidence="1">
    <location>
        <begin position="393"/>
        <end position="420"/>
    </location>
</feature>
<dbReference type="Pfam" id="PF15821">
    <property type="entry name" value="DUF4709"/>
    <property type="match status" value="1"/>
</dbReference>
<organism evidence="4 5">
    <name type="scientific">Geodia barretti</name>
    <name type="common">Barrett's horny sponge</name>
    <dbReference type="NCBI Taxonomy" id="519541"/>
    <lineage>
        <taxon>Eukaryota</taxon>
        <taxon>Metazoa</taxon>
        <taxon>Porifera</taxon>
        <taxon>Demospongiae</taxon>
        <taxon>Heteroscleromorpha</taxon>
        <taxon>Tetractinellida</taxon>
        <taxon>Astrophorina</taxon>
        <taxon>Geodiidae</taxon>
        <taxon>Geodia</taxon>
    </lineage>
</organism>
<feature type="domain" description="DUF4709" evidence="3">
    <location>
        <begin position="67"/>
        <end position="166"/>
    </location>
</feature>
<reference evidence="4" key="1">
    <citation type="submission" date="2023-03" db="EMBL/GenBank/DDBJ databases">
        <authorList>
            <person name="Steffen K."/>
            <person name="Cardenas P."/>
        </authorList>
    </citation>
    <scope>NUCLEOTIDE SEQUENCE</scope>
</reference>
<dbReference type="PANTHER" id="PTHR22382">
    <property type="entry name" value="RIKEN CDNA 4921504E06 GENE"/>
    <property type="match status" value="1"/>
</dbReference>
<keyword evidence="5" id="KW-1185">Reference proteome</keyword>
<evidence type="ECO:0000313" key="4">
    <source>
        <dbReference type="EMBL" id="CAI8030221.1"/>
    </source>
</evidence>
<evidence type="ECO:0000256" key="1">
    <source>
        <dbReference type="SAM" id="Coils"/>
    </source>
</evidence>
<protein>
    <submittedName>
        <fullName evidence="4">Uncharacterized protein C10orf67, mitochondrial</fullName>
    </submittedName>
</protein>
<keyword evidence="1" id="KW-0175">Coiled coil</keyword>
<dbReference type="Proteomes" id="UP001174909">
    <property type="component" value="Unassembled WGS sequence"/>
</dbReference>
<dbReference type="InterPro" id="IPR031651">
    <property type="entry name" value="DUF4709"/>
</dbReference>
<evidence type="ECO:0000313" key="5">
    <source>
        <dbReference type="Proteomes" id="UP001174909"/>
    </source>
</evidence>
<evidence type="ECO:0000256" key="2">
    <source>
        <dbReference type="SAM" id="MobiDB-lite"/>
    </source>
</evidence>
<accession>A0AA35WVB1</accession>
<dbReference type="PANTHER" id="PTHR22382:SF7">
    <property type="entry name" value="RIKEN CDNA 4921504E06 GENE"/>
    <property type="match status" value="1"/>
</dbReference>
<dbReference type="EMBL" id="CASHTH010002465">
    <property type="protein sequence ID" value="CAI8030221.1"/>
    <property type="molecule type" value="Genomic_DNA"/>
</dbReference>
<sequence length="577" mass="65853">MEERVPKAGGAVGMSGALQPFRKASLLPFEHLPNLPKPKIPYIDLDIGTTVEVRAIREPSLMEHKMKRFFATDGTTQTEDTQIVEVKEVTRAIEQVLHEVGQLRKELKFAQHVLQADYENKLNHRATELYCRVNKKVKELERQQKEKLDTIRGSYRQQLVNAIQKIAGEYKAYYDELLSGKSGRHDIRIKELKEKLMEQDRMMEIQTLRMEELTAQLDELKAQELEEEPSPIPGISLEEAEEMRTAIASLQTQLSNTSAQLAAKEDSEKKLTHLLNSTKKELETERGKVAQLKRDMEGLKRKTKAEQEKSARLAESQRAALEKEMKEKMEKSQKEAALEAEHEAERVKLQSKAAMELERERSQLREQELLSQQSVAQPPHEQMRGEGELEAELARLQLADTRHREQIDRLKRELERVNRVWSTKLAIMQKNFHALRDESFLRSTLQRQAATLHHATLGYAVNSYYHKEEVSTGLTAAESAGAEYPESPLNSKEEHVAWAEAITSQLGEALSRKVSLTEQTVTLGLPLNPQMMDYRCLLPLHPHKVILQSPDCYIISSSSRSRCPICPPPEHAASTIT</sequence>
<evidence type="ECO:0000259" key="3">
    <source>
        <dbReference type="Pfam" id="PF15821"/>
    </source>
</evidence>